<evidence type="ECO:0000313" key="3">
    <source>
        <dbReference type="Proteomes" id="UP000288623"/>
    </source>
</evidence>
<evidence type="ECO:0000313" key="2">
    <source>
        <dbReference type="EMBL" id="RUS55527.1"/>
    </source>
</evidence>
<feature type="domain" description="CYTH" evidence="1">
    <location>
        <begin position="4"/>
        <end position="194"/>
    </location>
</feature>
<proteinExistence type="predicted"/>
<dbReference type="InterPro" id="IPR009195">
    <property type="entry name" value="Uncharacterised_YjbK"/>
</dbReference>
<protein>
    <submittedName>
        <fullName evidence="2">Adenylate cyclase</fullName>
    </submittedName>
</protein>
<dbReference type="RefSeq" id="WP_126990855.1">
    <property type="nucleotide sequence ID" value="NZ_JTFC01000031.1"/>
</dbReference>
<sequence>MSKELEIEFKNMLTKEEFEALKNAFQLTKENFHTQANHYFDTADFALRNQKCGLRIREVADRFECTLKEPAGGIGLLETTDLLAEAHVRAVLAGNAVIDAKEVHERLAERSVNEENLQLLGTLSTTRAEINYKGGLLVLDHSIYADTEDYELEYEVIDEAAGKVIFTELLKEYGIATRHAQKKVARFVGAMNRKRGI</sequence>
<dbReference type="CDD" id="cd07762">
    <property type="entry name" value="CYTH-like_Pase_1"/>
    <property type="match status" value="1"/>
</dbReference>
<keyword evidence="3" id="KW-1185">Reference proteome</keyword>
<dbReference type="PIRSF" id="PIRSF012526">
    <property type="entry name" value="CYTH_UCP012526"/>
    <property type="match status" value="1"/>
</dbReference>
<name>A0A433RTN3_9BACL</name>
<dbReference type="OrthoDB" id="384378at2"/>
<dbReference type="SMART" id="SM01118">
    <property type="entry name" value="CYTH"/>
    <property type="match status" value="1"/>
</dbReference>
<dbReference type="PROSITE" id="PS51707">
    <property type="entry name" value="CYTH"/>
    <property type="match status" value="1"/>
</dbReference>
<gene>
    <name evidence="2" type="ORF">QI30_11395</name>
</gene>
<dbReference type="Pfam" id="PF01928">
    <property type="entry name" value="CYTH"/>
    <property type="match status" value="1"/>
</dbReference>
<organism evidence="2 3">
    <name type="scientific">Candidatus Kurthia intestinigallinarum</name>
    <dbReference type="NCBI Taxonomy" id="1562256"/>
    <lineage>
        <taxon>Bacteria</taxon>
        <taxon>Bacillati</taxon>
        <taxon>Bacillota</taxon>
        <taxon>Bacilli</taxon>
        <taxon>Bacillales</taxon>
        <taxon>Caryophanaceae</taxon>
        <taxon>Kurthia</taxon>
    </lineage>
</organism>
<comment type="caution">
    <text evidence="2">The sequence shown here is derived from an EMBL/GenBank/DDBJ whole genome shotgun (WGS) entry which is preliminary data.</text>
</comment>
<dbReference type="EMBL" id="JTFC01000031">
    <property type="protein sequence ID" value="RUS55527.1"/>
    <property type="molecule type" value="Genomic_DNA"/>
</dbReference>
<accession>A0A433RTN3</accession>
<dbReference type="InterPro" id="IPR023577">
    <property type="entry name" value="CYTH_domain"/>
</dbReference>
<evidence type="ECO:0000259" key="1">
    <source>
        <dbReference type="PROSITE" id="PS51707"/>
    </source>
</evidence>
<dbReference type="Gene3D" id="2.40.320.10">
    <property type="entry name" value="Hypothetical Protein Pfu-838710-001"/>
    <property type="match status" value="1"/>
</dbReference>
<dbReference type="Proteomes" id="UP000288623">
    <property type="component" value="Unassembled WGS sequence"/>
</dbReference>
<dbReference type="SUPFAM" id="SSF55154">
    <property type="entry name" value="CYTH-like phosphatases"/>
    <property type="match status" value="1"/>
</dbReference>
<dbReference type="InterPro" id="IPR033469">
    <property type="entry name" value="CYTH-like_dom_sf"/>
</dbReference>
<reference evidence="2 3" key="1">
    <citation type="submission" date="2014-11" db="EMBL/GenBank/DDBJ databases">
        <title>Genome sequence and analysis of novel Kurthia sp.</title>
        <authorList>
            <person name="Lawson J.N."/>
            <person name="Gonzalez J.E."/>
            <person name="Rinauldi L."/>
            <person name="Xuan Z."/>
            <person name="Firman A."/>
            <person name="Shaddox L."/>
            <person name="Trudeau A."/>
            <person name="Shah S."/>
            <person name="Reiman D."/>
        </authorList>
    </citation>
    <scope>NUCLEOTIDE SEQUENCE [LARGE SCALE GENOMIC DNA]</scope>
    <source>
        <strain evidence="2 3">3B1D</strain>
    </source>
</reference>
<dbReference type="AlphaFoldDB" id="A0A433RTN3"/>